<dbReference type="EMBL" id="BMAW01027259">
    <property type="protein sequence ID" value="GFU01343.1"/>
    <property type="molecule type" value="Genomic_DNA"/>
</dbReference>
<keyword evidence="2" id="KW-1185">Reference proteome</keyword>
<dbReference type="SUPFAM" id="SSF56672">
    <property type="entry name" value="DNA/RNA polymerases"/>
    <property type="match status" value="1"/>
</dbReference>
<dbReference type="OrthoDB" id="6514906at2759"/>
<proteinExistence type="predicted"/>
<dbReference type="AlphaFoldDB" id="A0A8X6UEA2"/>
<sequence length="115" mass="13312">MYEYKARASDGSTHSFLNRQCPYAKIVLHLRIKEIETEIKRLLEANIIKPSLSPHAAPVALVMKKDEGKLPDASPIHNQFYSAVHEARTIAFRRTLEHHEKNKFYYDSNYQASKV</sequence>
<dbReference type="InterPro" id="IPR043502">
    <property type="entry name" value="DNA/RNA_pol_sf"/>
</dbReference>
<protein>
    <submittedName>
        <fullName evidence="1">Uncharacterized protein</fullName>
    </submittedName>
</protein>
<accession>A0A8X6UEA2</accession>
<dbReference type="GO" id="GO:0071897">
    <property type="term" value="P:DNA biosynthetic process"/>
    <property type="evidence" value="ECO:0007669"/>
    <property type="project" value="UniProtKB-ARBA"/>
</dbReference>
<reference evidence="1" key="1">
    <citation type="submission" date="2020-08" db="EMBL/GenBank/DDBJ databases">
        <title>Multicomponent nature underlies the extraordinary mechanical properties of spider dragline silk.</title>
        <authorList>
            <person name="Kono N."/>
            <person name="Nakamura H."/>
            <person name="Mori M."/>
            <person name="Yoshida Y."/>
            <person name="Ohtoshi R."/>
            <person name="Malay A.D."/>
            <person name="Moran D.A.P."/>
            <person name="Tomita M."/>
            <person name="Numata K."/>
            <person name="Arakawa K."/>
        </authorList>
    </citation>
    <scope>NUCLEOTIDE SEQUENCE</scope>
</reference>
<evidence type="ECO:0000313" key="2">
    <source>
        <dbReference type="Proteomes" id="UP000887013"/>
    </source>
</evidence>
<gene>
    <name evidence="1" type="ORF">NPIL_380121</name>
</gene>
<name>A0A8X6UEA2_NEPPI</name>
<evidence type="ECO:0000313" key="1">
    <source>
        <dbReference type="EMBL" id="GFU01343.1"/>
    </source>
</evidence>
<dbReference type="Proteomes" id="UP000887013">
    <property type="component" value="Unassembled WGS sequence"/>
</dbReference>
<dbReference type="Gene3D" id="3.10.10.10">
    <property type="entry name" value="HIV Type 1 Reverse Transcriptase, subunit A, domain 1"/>
    <property type="match status" value="1"/>
</dbReference>
<organism evidence="1 2">
    <name type="scientific">Nephila pilipes</name>
    <name type="common">Giant wood spider</name>
    <name type="synonym">Nephila maculata</name>
    <dbReference type="NCBI Taxonomy" id="299642"/>
    <lineage>
        <taxon>Eukaryota</taxon>
        <taxon>Metazoa</taxon>
        <taxon>Ecdysozoa</taxon>
        <taxon>Arthropoda</taxon>
        <taxon>Chelicerata</taxon>
        <taxon>Arachnida</taxon>
        <taxon>Araneae</taxon>
        <taxon>Araneomorphae</taxon>
        <taxon>Entelegynae</taxon>
        <taxon>Araneoidea</taxon>
        <taxon>Nephilidae</taxon>
        <taxon>Nephila</taxon>
    </lineage>
</organism>
<comment type="caution">
    <text evidence="1">The sequence shown here is derived from an EMBL/GenBank/DDBJ whole genome shotgun (WGS) entry which is preliminary data.</text>
</comment>